<dbReference type="Proteomes" id="UP000235943">
    <property type="component" value="Unassembled WGS sequence"/>
</dbReference>
<dbReference type="InterPro" id="IPR041664">
    <property type="entry name" value="AAA_16"/>
</dbReference>
<dbReference type="InterPro" id="IPR029058">
    <property type="entry name" value="AB_hydrolase_fold"/>
</dbReference>
<gene>
    <name evidence="3" type="ORF">C1J00_31045</name>
</gene>
<dbReference type="Gene3D" id="3.40.50.1820">
    <property type="entry name" value="alpha/beta hydrolase"/>
    <property type="match status" value="1"/>
</dbReference>
<feature type="region of interest" description="Disordered" evidence="1">
    <location>
        <begin position="888"/>
        <end position="913"/>
    </location>
</feature>
<protein>
    <recommendedName>
        <fullName evidence="2">Orc1-like AAA ATPase domain-containing protein</fullName>
    </recommendedName>
</protein>
<organism evidence="3 4">
    <name type="scientific">Streptomyces cahuitamycinicus</name>
    <dbReference type="NCBI Taxonomy" id="2070367"/>
    <lineage>
        <taxon>Bacteria</taxon>
        <taxon>Bacillati</taxon>
        <taxon>Actinomycetota</taxon>
        <taxon>Actinomycetes</taxon>
        <taxon>Kitasatosporales</taxon>
        <taxon>Streptomycetaceae</taxon>
        <taxon>Streptomyces</taxon>
    </lineage>
</organism>
<evidence type="ECO:0000313" key="4">
    <source>
        <dbReference type="Proteomes" id="UP000235943"/>
    </source>
</evidence>
<evidence type="ECO:0000256" key="1">
    <source>
        <dbReference type="SAM" id="MobiDB-lite"/>
    </source>
</evidence>
<name>A0A2N8THL5_9ACTN</name>
<proteinExistence type="predicted"/>
<dbReference type="InterPro" id="IPR027417">
    <property type="entry name" value="P-loop_NTPase"/>
</dbReference>
<dbReference type="Gene3D" id="3.40.50.300">
    <property type="entry name" value="P-loop containing nucleotide triphosphate hydrolases"/>
    <property type="match status" value="1"/>
</dbReference>
<dbReference type="RefSeq" id="WP_102912310.1">
    <property type="nucleotide sequence ID" value="NZ_POUC01000315.1"/>
</dbReference>
<comment type="caution">
    <text evidence="3">The sequence shown here is derived from an EMBL/GenBank/DDBJ whole genome shotgun (WGS) entry which is preliminary data.</text>
</comment>
<dbReference type="EMBL" id="POUC01000315">
    <property type="protein sequence ID" value="PNG18449.1"/>
    <property type="molecule type" value="Genomic_DNA"/>
</dbReference>
<evidence type="ECO:0000259" key="2">
    <source>
        <dbReference type="Pfam" id="PF13191"/>
    </source>
</evidence>
<accession>A0A2N8THL5</accession>
<dbReference type="SUPFAM" id="SSF52540">
    <property type="entry name" value="P-loop containing nucleoside triphosphate hydrolases"/>
    <property type="match status" value="1"/>
</dbReference>
<dbReference type="Pfam" id="PF13191">
    <property type="entry name" value="AAA_16"/>
    <property type="match status" value="1"/>
</dbReference>
<evidence type="ECO:0000313" key="3">
    <source>
        <dbReference type="EMBL" id="PNG18449.1"/>
    </source>
</evidence>
<feature type="domain" description="Orc1-like AAA ATPase" evidence="2">
    <location>
        <begin position="201"/>
        <end position="380"/>
    </location>
</feature>
<dbReference type="OrthoDB" id="8251210at2"/>
<sequence length="1467" mass="160489">MAESSPWKQVTEADVLNLLRSAPSTGALSGADDVEPQRWALREKTALVSAFDAAELEEDEPDDTAAGTTVREFLSHDCERVGTRQGRRWRLLPAVRTAALERLGTPDRLLAALRSGAGAGQDTARDCAERLLTGIARPLDELRLEELHAALTVVGWLDDAPRARAALAERSLTLPGTQDISRHIELARLFQPLDALADATFCGREHELEELARHVRTGAAGPPGRPPWLLIHGPGGVGKSTLVARFVLDSVTRARPSHGRLYAYLALDRTDLVPEQPLTVLGEMLRQLRILAPALDGPAVPELQRAVRTTLQADSRAESELRGTKGPRTGRRSDETALVARFAKLVAGALQPGNQPVLLVLDTFEQAQRKGAFALARLLDFLDVLQDACPWLRIIAAGRAPVDDGRFAHVPLEGFDPATAESYVRRLLPGGGREYEAALRTVIRTVGSDPLSLKLAADLFRREGPQALRDASLRRQVQLRLQPEERQGVLYRRILDHLEDPGLRRIASPGLTVRRVTPDVIRYVLAGPCGLGEVDERRARTLFWRLRDEAALVEEAPGREAVVHRADVRRVMLPMLRGEGHALVRRIHRKAVAYYADLAEQDPVNAVEHRAEELYHRLCLGHSAKTLDRRWLSEAGPLLDSALEELPVRGRIYVSERLGITVAPGLLRQADDETWARQALRAGTACLADGRAEETLLLLDERPDHVVQDVELAALRIRALAALGRMVEARELVEPVLELASRLSDARSFVEIAVSGARIDEDLGHFEAARALLRQARRAAEPLGLGEELPLSVAVAELRLYRRGDRADTVEARRLREEVVERVSRLGPRERARHPALVRELAAEVGDHVPELVSQAARLLGVDVQGVAGQILRTSLSDDDVRDLAEATRAAKRKPAARGEDDAEAETRQEENPSTWLAVHNSTVRGEVVGDYIDSRAERQPSWIHSLVNTYQYEVDQTSYTRSSTGSRPGSAIPVPAAGLDAVVVVPGFMGSVLEDTETGRRLWGHESRTGLIEAWWRNGVQALEFTADERAGDLRRVRPVGLLRTPAWAPLLGGLEPYVRLLRTVRNSVAHPDAVLEFPYDWRLSAAHNAALLTRAATRHLERWRAHPEVARTGGRAGHGPQEPRLVFVAHSTGGLVVRAAMARGLAEVTRQLLCLGTPFHGVPKALEALGPYQNSGPGAVPSLRMGQVMRTLPGFYDLLPDQRCVEHRDGEVRRLELDDIAWLGGDTALAGDAMRTRHDSDAASPASPVRAVVGSGQPTVQGVHLRADGAVHPLLSSVRMHNDGEPLRDRHGNLSRWDFGGDGVVPCLSASSPTRADVFVPVQYGALTTHRTVLDWVRAMLLQEHVTEADPGPSGRGFTRALPDDGGIGLPSSDRYELSLFLPDVVEAGRRCSVQVRGARSQARVRCSPVDGSLQSVAVVARQYDDGDVVAEVIFPAPGLYRVEVEEGTRSASRVVLAVDSQDSD</sequence>
<feature type="compositionally biased region" description="Basic and acidic residues" evidence="1">
    <location>
        <begin position="897"/>
        <end position="911"/>
    </location>
</feature>
<dbReference type="SUPFAM" id="SSF53474">
    <property type="entry name" value="alpha/beta-Hydrolases"/>
    <property type="match status" value="1"/>
</dbReference>
<keyword evidence="4" id="KW-1185">Reference proteome</keyword>
<reference evidence="3 4" key="1">
    <citation type="submission" date="2018-01" db="EMBL/GenBank/DDBJ databases">
        <title>Draft genome sequence of Streptomyces sp. 13K301.</title>
        <authorList>
            <person name="Sahin N."/>
            <person name="Saygin H."/>
            <person name="Ay H."/>
        </authorList>
    </citation>
    <scope>NUCLEOTIDE SEQUENCE [LARGE SCALE GENOMIC DNA]</scope>
    <source>
        <strain evidence="3 4">13K301</strain>
    </source>
</reference>
<feature type="region of interest" description="Disordered" evidence="1">
    <location>
        <begin position="314"/>
        <end position="333"/>
    </location>
</feature>